<dbReference type="EMBL" id="DAARJT010000047">
    <property type="protein sequence ID" value="HAE2718582.1"/>
    <property type="molecule type" value="Genomic_DNA"/>
</dbReference>
<evidence type="ECO:0000313" key="1">
    <source>
        <dbReference type="EMBL" id="HAE2718582.1"/>
    </source>
</evidence>
<dbReference type="EMBL" id="DAATFF010000056">
    <property type="protein sequence ID" value="HAE8505834.1"/>
    <property type="molecule type" value="Genomic_DNA"/>
</dbReference>
<protein>
    <submittedName>
        <fullName evidence="2">Uncharacterized protein</fullName>
    </submittedName>
</protein>
<gene>
    <name evidence="2" type="ORF">GNC47_004735</name>
    <name evidence="1" type="ORF">GND17_004720</name>
    <name evidence="3" type="ORF">GND55_004729</name>
</gene>
<dbReference type="RefSeq" id="WP_159421287.1">
    <property type="nucleotide sequence ID" value="NZ_MXLI01000046.1"/>
</dbReference>
<reference evidence="2" key="1">
    <citation type="journal article" date="2018" name="Genome Biol.">
        <title>SKESA: strategic k-mer extension for scrupulous assemblies.</title>
        <authorList>
            <person name="Souvorov A."/>
            <person name="Agarwala R."/>
            <person name="Lipman D.J."/>
        </authorList>
    </citation>
    <scope>NUCLEOTIDE SEQUENCE</scope>
    <source>
        <strain evidence="1">151-85</strain>
        <strain evidence="2">313-87</strain>
        <strain evidence="3">464-85</strain>
    </source>
</reference>
<dbReference type="EMBL" id="DAARMD010000053">
    <property type="protein sequence ID" value="HAE2992576.1"/>
    <property type="molecule type" value="Genomic_DNA"/>
</dbReference>
<proteinExistence type="predicted"/>
<organism evidence="2">
    <name type="scientific">Salmonella enterica subsp. salamae serovar 58:d:z6</name>
    <dbReference type="NCBI Taxonomy" id="41517"/>
    <lineage>
        <taxon>Bacteria</taxon>
        <taxon>Pseudomonadati</taxon>
        <taxon>Pseudomonadota</taxon>
        <taxon>Gammaproteobacteria</taxon>
        <taxon>Enterobacterales</taxon>
        <taxon>Enterobacteriaceae</taxon>
        <taxon>Salmonella</taxon>
    </lineage>
</organism>
<evidence type="ECO:0000313" key="2">
    <source>
        <dbReference type="EMBL" id="HAE2992576.1"/>
    </source>
</evidence>
<dbReference type="AlphaFoldDB" id="A0A728XYW7"/>
<sequence>MYTTLNKLMNGGSGRMIYWMDLSVKNSNAGAKNNQEELKVLKEQKKY</sequence>
<accession>A0A728XYW7</accession>
<evidence type="ECO:0000313" key="3">
    <source>
        <dbReference type="EMBL" id="HAE8505834.1"/>
    </source>
</evidence>
<name>A0A728XYW7_SALER</name>
<reference evidence="2" key="2">
    <citation type="submission" date="2018-07" db="EMBL/GenBank/DDBJ databases">
        <authorList>
            <consortium name="NCBI Pathogen Detection Project"/>
        </authorList>
    </citation>
    <scope>NUCLEOTIDE SEQUENCE</scope>
    <source>
        <strain evidence="1">151-85</strain>
        <strain evidence="2">313-87</strain>
        <strain evidence="3">464-85</strain>
    </source>
</reference>
<comment type="caution">
    <text evidence="2">The sequence shown here is derived from an EMBL/GenBank/DDBJ whole genome shotgun (WGS) entry which is preliminary data.</text>
</comment>